<dbReference type="GeneID" id="3197154"/>
<evidence type="ECO:0008006" key="4">
    <source>
        <dbReference type="Google" id="ProtNLM"/>
    </source>
</evidence>
<dbReference type="EMBL" id="AY521625">
    <property type="protein sequence ID" value="AAS18158.1"/>
    <property type="molecule type" value="Genomic_DNA"/>
</dbReference>
<name>Q5YFC2_9VIRU</name>
<dbReference type="RefSeq" id="YP_164238.1">
    <property type="nucleotide sequence ID" value="NC_006549.1"/>
</dbReference>
<evidence type="ECO:0000313" key="2">
    <source>
        <dbReference type="EMBL" id="AAS18158.1"/>
    </source>
</evidence>
<protein>
    <recommendedName>
        <fullName evidence="4">Transmembrane protein</fullName>
    </recommendedName>
</protein>
<organism evidence="2 3">
    <name type="scientific">Singapore grouper iridovirus</name>
    <dbReference type="NCBI Taxonomy" id="262968"/>
    <lineage>
        <taxon>Viruses</taxon>
        <taxon>Varidnaviria</taxon>
        <taxon>Bamfordvirae</taxon>
        <taxon>Nucleocytoviricota</taxon>
        <taxon>Megaviricetes</taxon>
        <taxon>Pimascovirales</taxon>
        <taxon>Pimascovirales incertae sedis</taxon>
        <taxon>Iridoviridae</taxon>
        <taxon>Alphairidovirinae</taxon>
        <taxon>Ranavirus</taxon>
        <taxon>Ranavirus epinephelus1</taxon>
    </lineage>
</organism>
<keyword evidence="1" id="KW-0812">Transmembrane</keyword>
<feature type="transmembrane region" description="Helical" evidence="1">
    <location>
        <begin position="60"/>
        <end position="77"/>
    </location>
</feature>
<proteinExistence type="predicted"/>
<reference evidence="2 3" key="1">
    <citation type="journal article" date="2004" name="J. Virol.">
        <title>Functional genomics analysis of Singapore grouper iridovirus: complete sequence determination and proteomic analysis.</title>
        <authorList>
            <person name="Song W.J."/>
            <person name="Qin Q.W."/>
            <person name="Qiu J."/>
            <person name="Huang C.H."/>
            <person name="Wang F."/>
            <person name="Hew C.L."/>
        </authorList>
    </citation>
    <scope>NUCLEOTIDE SEQUENCE [LARGE SCALE GENOMIC DNA]</scope>
</reference>
<evidence type="ECO:0000313" key="3">
    <source>
        <dbReference type="Proteomes" id="UP000172127"/>
    </source>
</evidence>
<dbReference type="Proteomes" id="UP000172127">
    <property type="component" value="Segment"/>
</dbReference>
<gene>
    <name evidence="2" type="ORF">ORF143L</name>
</gene>
<evidence type="ECO:0000256" key="1">
    <source>
        <dbReference type="SAM" id="Phobius"/>
    </source>
</evidence>
<keyword evidence="1" id="KW-0472">Membrane</keyword>
<feature type="transmembrane region" description="Helical" evidence="1">
    <location>
        <begin position="27"/>
        <end position="48"/>
    </location>
</feature>
<sequence>MDEFLRTIQKPNIEQTQHLLSRYSKSIGIPIFAYGAAALVAYLFVIGPHKCPCGKMLSEVVRLGIFLGVLCAMYNWYGD</sequence>
<accession>Q5YFC2</accession>
<keyword evidence="1" id="KW-1133">Transmembrane helix</keyword>
<dbReference type="KEGG" id="vg:3197154"/>
<keyword evidence="3" id="KW-1185">Reference proteome</keyword>
<dbReference type="OrthoDB" id="20355at10239"/>